<accession>M8BEM4</accession>
<dbReference type="EnsemblPlants" id="EMT12150">
    <property type="protein sequence ID" value="EMT12150"/>
    <property type="gene ID" value="F775_31934"/>
</dbReference>
<organism evidence="1">
    <name type="scientific">Aegilops tauschii</name>
    <name type="common">Tausch's goatgrass</name>
    <name type="synonym">Aegilops squarrosa</name>
    <dbReference type="NCBI Taxonomy" id="37682"/>
    <lineage>
        <taxon>Eukaryota</taxon>
        <taxon>Viridiplantae</taxon>
        <taxon>Streptophyta</taxon>
        <taxon>Embryophyta</taxon>
        <taxon>Tracheophyta</taxon>
        <taxon>Spermatophyta</taxon>
        <taxon>Magnoliopsida</taxon>
        <taxon>Liliopsida</taxon>
        <taxon>Poales</taxon>
        <taxon>Poaceae</taxon>
        <taxon>BOP clade</taxon>
        <taxon>Pooideae</taxon>
        <taxon>Triticodae</taxon>
        <taxon>Triticeae</taxon>
        <taxon>Triticinae</taxon>
        <taxon>Aegilops</taxon>
    </lineage>
</organism>
<name>M8BEM4_AEGTA</name>
<proteinExistence type="predicted"/>
<reference evidence="1" key="1">
    <citation type="submission" date="2015-06" db="UniProtKB">
        <authorList>
            <consortium name="EnsemblPlants"/>
        </authorList>
    </citation>
    <scope>IDENTIFICATION</scope>
</reference>
<protein>
    <submittedName>
        <fullName evidence="1">Uncharacterized protein</fullName>
    </submittedName>
</protein>
<evidence type="ECO:0000313" key="1">
    <source>
        <dbReference type="EnsemblPlants" id="EMT12150"/>
    </source>
</evidence>
<sequence>MGAGGAWAKGRPVVGCWAGRGSTGPVEERGACSGCSSAAPEWARAHTMVNSVENPHKIVNSLQKFEGVRVASISVVRADDCDFGPVLNNFGSGWVITSQGLRHKNNYGHFSSNICFHNVGQQDPRPTMRDRPSEISYRRHTAPARQNKFGSKAKDLPFSFIKKV</sequence>
<dbReference type="AlphaFoldDB" id="M8BEM4"/>